<evidence type="ECO:0000256" key="3">
    <source>
        <dbReference type="ARBA" id="ARBA00022723"/>
    </source>
</evidence>
<evidence type="ECO:0000256" key="7">
    <source>
        <dbReference type="ARBA" id="ARBA00023242"/>
    </source>
</evidence>
<dbReference type="GO" id="GO:0005634">
    <property type="term" value="C:nucleus"/>
    <property type="evidence" value="ECO:0007669"/>
    <property type="project" value="UniProtKB-SubCell"/>
</dbReference>
<feature type="region of interest" description="Disordered" evidence="9">
    <location>
        <begin position="41"/>
        <end position="71"/>
    </location>
</feature>
<gene>
    <name evidence="12 13" type="primary">LOC106179328</name>
</gene>
<feature type="domain" description="C2H2-type" evidence="10">
    <location>
        <begin position="548"/>
        <end position="575"/>
    </location>
</feature>
<evidence type="ECO:0000256" key="4">
    <source>
        <dbReference type="ARBA" id="ARBA00022737"/>
    </source>
</evidence>
<dbReference type="PROSITE" id="PS50157">
    <property type="entry name" value="ZINC_FINGER_C2H2_2"/>
    <property type="match status" value="8"/>
</dbReference>
<dbReference type="InterPro" id="IPR036236">
    <property type="entry name" value="Znf_C2H2_sf"/>
</dbReference>
<dbReference type="Proteomes" id="UP000085678">
    <property type="component" value="Unplaced"/>
</dbReference>
<dbReference type="GeneID" id="106179328"/>
<evidence type="ECO:0000313" key="12">
    <source>
        <dbReference type="RefSeq" id="XP_013418377.1"/>
    </source>
</evidence>
<feature type="domain" description="C2H2-type" evidence="10">
    <location>
        <begin position="688"/>
        <end position="715"/>
    </location>
</feature>
<feature type="domain" description="C2H2-type" evidence="10">
    <location>
        <begin position="716"/>
        <end position="739"/>
    </location>
</feature>
<proteinExistence type="predicted"/>
<evidence type="ECO:0000256" key="2">
    <source>
        <dbReference type="ARBA" id="ARBA00004123"/>
    </source>
</evidence>
<dbReference type="GO" id="GO:0000978">
    <property type="term" value="F:RNA polymerase II cis-regulatory region sequence-specific DNA binding"/>
    <property type="evidence" value="ECO:0007669"/>
    <property type="project" value="TreeGrafter"/>
</dbReference>
<dbReference type="PANTHER" id="PTHR19818:SF163">
    <property type="entry name" value="C2H2-TYPE DOMAIN-CONTAINING PROTEIN"/>
    <property type="match status" value="1"/>
</dbReference>
<dbReference type="FunFam" id="3.30.160.60:FF:000110">
    <property type="entry name" value="Zinc finger protein-like"/>
    <property type="match status" value="1"/>
</dbReference>
<dbReference type="FunFam" id="3.30.160.60:FF:002239">
    <property type="entry name" value="Zinc finger protein 226"/>
    <property type="match status" value="1"/>
</dbReference>
<dbReference type="KEGG" id="lak:106179328"/>
<keyword evidence="5 8" id="KW-0863">Zinc-finger</keyword>
<keyword evidence="6" id="KW-0862">Zinc</keyword>
<keyword evidence="11" id="KW-1185">Reference proteome</keyword>
<dbReference type="GO" id="GO:0045944">
    <property type="term" value="P:positive regulation of transcription by RNA polymerase II"/>
    <property type="evidence" value="ECO:0007669"/>
    <property type="project" value="UniProtKB-ARBA"/>
</dbReference>
<dbReference type="PANTHER" id="PTHR19818">
    <property type="entry name" value="ZINC FINGER PROTEIN ZIC AND GLI"/>
    <property type="match status" value="1"/>
</dbReference>
<feature type="domain" description="C2H2-type" evidence="10">
    <location>
        <begin position="576"/>
        <end position="603"/>
    </location>
</feature>
<dbReference type="Gene3D" id="3.30.160.60">
    <property type="entry name" value="Classic Zinc Finger"/>
    <property type="match status" value="8"/>
</dbReference>
<keyword evidence="3" id="KW-0479">Metal-binding</keyword>
<evidence type="ECO:0000256" key="5">
    <source>
        <dbReference type="ARBA" id="ARBA00022771"/>
    </source>
</evidence>
<feature type="compositionally biased region" description="Basic and acidic residues" evidence="9">
    <location>
        <begin position="58"/>
        <end position="70"/>
    </location>
</feature>
<feature type="domain" description="C2H2-type" evidence="10">
    <location>
        <begin position="632"/>
        <end position="659"/>
    </location>
</feature>
<feature type="domain" description="C2H2-type" evidence="10">
    <location>
        <begin position="660"/>
        <end position="687"/>
    </location>
</feature>
<dbReference type="FunFam" id="3.30.160.60:FF:000557">
    <property type="entry name" value="zinc finger and SCAN domain-containing protein 29"/>
    <property type="match status" value="1"/>
</dbReference>
<evidence type="ECO:0000256" key="1">
    <source>
        <dbReference type="ARBA" id="ARBA00003767"/>
    </source>
</evidence>
<feature type="compositionally biased region" description="Polar residues" evidence="9">
    <location>
        <begin position="409"/>
        <end position="420"/>
    </location>
</feature>
<protein>
    <submittedName>
        <fullName evidence="12">Zinc finger protein 768 isoform X1</fullName>
    </submittedName>
    <submittedName>
        <fullName evidence="13">Zinc finger protein 768 isoform X2</fullName>
    </submittedName>
</protein>
<reference evidence="12 13" key="1">
    <citation type="submission" date="2025-04" db="UniProtKB">
        <authorList>
            <consortium name="RefSeq"/>
        </authorList>
    </citation>
    <scope>IDENTIFICATION</scope>
    <source>
        <tissue evidence="12 13">Gonads</tissue>
    </source>
</reference>
<dbReference type="FunFam" id="3.30.160.60:FF:000624">
    <property type="entry name" value="zinc finger protein 697"/>
    <property type="match status" value="1"/>
</dbReference>
<feature type="domain" description="C2H2-type" evidence="10">
    <location>
        <begin position="520"/>
        <end position="547"/>
    </location>
</feature>
<dbReference type="InterPro" id="IPR050329">
    <property type="entry name" value="GLI_C2H2-zinc-finger"/>
</dbReference>
<dbReference type="RefSeq" id="XP_013418378.1">
    <property type="nucleotide sequence ID" value="XM_013562924.1"/>
</dbReference>
<evidence type="ECO:0000256" key="6">
    <source>
        <dbReference type="ARBA" id="ARBA00022833"/>
    </source>
</evidence>
<evidence type="ECO:0000256" key="9">
    <source>
        <dbReference type="SAM" id="MobiDB-lite"/>
    </source>
</evidence>
<feature type="compositionally biased region" description="Polar residues" evidence="9">
    <location>
        <begin position="280"/>
        <end position="290"/>
    </location>
</feature>
<feature type="compositionally biased region" description="Basic and acidic residues" evidence="9">
    <location>
        <begin position="41"/>
        <end position="50"/>
    </location>
</feature>
<comment type="subcellular location">
    <subcellularLocation>
        <location evidence="2">Nucleus</location>
    </subcellularLocation>
</comment>
<dbReference type="RefSeq" id="XP_013418377.1">
    <property type="nucleotide sequence ID" value="XM_013562923.1"/>
</dbReference>
<name>A0A1S3K7A6_LINAN</name>
<comment type="function">
    <text evidence="1">May be involved in transcriptional regulation.</text>
</comment>
<dbReference type="PROSITE" id="PS00028">
    <property type="entry name" value="ZINC_FINGER_C2H2_1"/>
    <property type="match status" value="8"/>
</dbReference>
<evidence type="ECO:0000256" key="8">
    <source>
        <dbReference type="PROSITE-ProRule" id="PRU00042"/>
    </source>
</evidence>
<dbReference type="FunFam" id="3.30.160.60:FF:001182">
    <property type="entry name" value="Zinc finger, C2H2 type"/>
    <property type="match status" value="1"/>
</dbReference>
<dbReference type="Pfam" id="PF00096">
    <property type="entry name" value="zf-C2H2"/>
    <property type="match status" value="7"/>
</dbReference>
<sequence length="747" mass="83106">MRCKGRCVDDFQAGQVILPLSYSLMDLVVKPHRQDHLLTNGFDHRLDADNQKSPSNSTEDHSPRKMELRASDSSAFTKVDALKMNVNNDDAAADRLLRDPRLLSLSEDFKKRFSQAMRPVSVNTTHPTLPLFGMPPMGFYTGHLMTSSGALPTSPPDLLKVPNPFATTNAGLAHLPISHQQMMNQNGRLPPFSPLPGANGHAANPWYFLDPRAPINPLYAQFPRLPLDALLRPPLTSGGHTIDSLLGGESGFSSRQPDAKGFSQYQTPVISKSKLERDLSPSNSDGNENSPRLDDLKREEEEQGDMSRIHRQEITHGHSNGTRDAVEDVSDEPSKKRIRTKEINVDEIEEEFEDEEEDEGDPDDEEDKGEGEEEKAEEVEITSHEHRSVTSSPLSPQLKPDTRHERHSSPTSSQPNTILNVTPPHAFPFPPKSLPNFPPDTLMTSYASTLGSLPFPLPSRYGEPATSSASLSAYAAAGLLPMGPMPFGMNGNSGILHPAFLGIPGGRRVSGDKPPPLKKYKCDICSKAFSRSNTLVTHKRIHTGEKPFKCEVCGRAFRQPGNLTRHRLTHTTVKPYVCAQCNKAFNRASNLHTHMRTHTSFKPFVCQYCGKGFHQKIDMKIHSYTHTGEKPHKCKTCGRGFKQLTHLTYHMRTHSDRKMYQCPTCGKGFNQKGNLQAHIYGHTGERPHRCEVCGKGFTLASTLNTHRRIHADNKPFSCQHCGKDFYQKNALKSHLIASHPYTGQALL</sequence>
<evidence type="ECO:0000259" key="10">
    <source>
        <dbReference type="PROSITE" id="PS50157"/>
    </source>
</evidence>
<dbReference type="FunFam" id="3.30.160.60:FF:002343">
    <property type="entry name" value="Zinc finger protein 33A"/>
    <property type="match status" value="1"/>
</dbReference>
<feature type="domain" description="C2H2-type" evidence="10">
    <location>
        <begin position="604"/>
        <end position="631"/>
    </location>
</feature>
<dbReference type="GO" id="GO:0008270">
    <property type="term" value="F:zinc ion binding"/>
    <property type="evidence" value="ECO:0007669"/>
    <property type="project" value="UniProtKB-KW"/>
</dbReference>
<feature type="compositionally biased region" description="Basic and acidic residues" evidence="9">
    <location>
        <begin position="291"/>
        <end position="316"/>
    </location>
</feature>
<keyword evidence="7" id="KW-0539">Nucleus</keyword>
<dbReference type="GO" id="GO:0045892">
    <property type="term" value="P:negative regulation of DNA-templated transcription"/>
    <property type="evidence" value="ECO:0007669"/>
    <property type="project" value="UniProtKB-ARBA"/>
</dbReference>
<organism evidence="11 12">
    <name type="scientific">Lingula anatina</name>
    <name type="common">Brachiopod</name>
    <name type="synonym">Lingula unguis</name>
    <dbReference type="NCBI Taxonomy" id="7574"/>
    <lineage>
        <taxon>Eukaryota</taxon>
        <taxon>Metazoa</taxon>
        <taxon>Spiralia</taxon>
        <taxon>Lophotrochozoa</taxon>
        <taxon>Brachiopoda</taxon>
        <taxon>Linguliformea</taxon>
        <taxon>Lingulata</taxon>
        <taxon>Lingulida</taxon>
        <taxon>Linguloidea</taxon>
        <taxon>Lingulidae</taxon>
        <taxon>Lingula</taxon>
    </lineage>
</organism>
<dbReference type="InterPro" id="IPR013087">
    <property type="entry name" value="Znf_C2H2_type"/>
</dbReference>
<feature type="compositionally biased region" description="Basic and acidic residues" evidence="9">
    <location>
        <begin position="332"/>
        <end position="344"/>
    </location>
</feature>
<dbReference type="OrthoDB" id="40579at2759"/>
<dbReference type="SUPFAM" id="SSF57667">
    <property type="entry name" value="beta-beta-alpha zinc fingers"/>
    <property type="match status" value="4"/>
</dbReference>
<dbReference type="SMART" id="SM00355">
    <property type="entry name" value="ZnF_C2H2"/>
    <property type="match status" value="8"/>
</dbReference>
<feature type="compositionally biased region" description="Acidic residues" evidence="9">
    <location>
        <begin position="345"/>
        <end position="380"/>
    </location>
</feature>
<evidence type="ECO:0000313" key="13">
    <source>
        <dbReference type="RefSeq" id="XP_013418378.1"/>
    </source>
</evidence>
<accession>A0A1S3K7A6</accession>
<feature type="region of interest" description="Disordered" evidence="9">
    <location>
        <begin position="242"/>
        <end position="426"/>
    </location>
</feature>
<dbReference type="FunFam" id="3.30.160.60:FF:000345">
    <property type="entry name" value="Zinc finger protein Gfi-1"/>
    <property type="match status" value="1"/>
</dbReference>
<dbReference type="GO" id="GO:0000981">
    <property type="term" value="F:DNA-binding transcription factor activity, RNA polymerase II-specific"/>
    <property type="evidence" value="ECO:0007669"/>
    <property type="project" value="TreeGrafter"/>
</dbReference>
<dbReference type="AlphaFoldDB" id="A0A1S3K7A6"/>
<evidence type="ECO:0000313" key="11">
    <source>
        <dbReference type="Proteomes" id="UP000085678"/>
    </source>
</evidence>
<keyword evidence="4" id="KW-0677">Repeat</keyword>
<dbReference type="FunFam" id="3.30.160.60:FF:000634">
    <property type="entry name" value="Zinc finger X-chromosomal protein"/>
    <property type="match status" value="1"/>
</dbReference>